<protein>
    <submittedName>
        <fullName evidence="1">Uncharacterized protein</fullName>
    </submittedName>
</protein>
<reference evidence="1" key="2">
    <citation type="journal article" date="2015" name="Data Brief">
        <title>Shoot transcriptome of the giant reed, Arundo donax.</title>
        <authorList>
            <person name="Barrero R.A."/>
            <person name="Guerrero F.D."/>
            <person name="Moolhuijzen P."/>
            <person name="Goolsby J.A."/>
            <person name="Tidwell J."/>
            <person name="Bellgard S.E."/>
            <person name="Bellgard M.I."/>
        </authorList>
    </citation>
    <scope>NUCLEOTIDE SEQUENCE</scope>
    <source>
        <tissue evidence="1">Shoot tissue taken approximately 20 cm above the soil surface</tissue>
    </source>
</reference>
<evidence type="ECO:0000313" key="1">
    <source>
        <dbReference type="EMBL" id="JAD66296.1"/>
    </source>
</evidence>
<accession>A0A0A9BSJ5</accession>
<organism evidence="1">
    <name type="scientific">Arundo donax</name>
    <name type="common">Giant reed</name>
    <name type="synonym">Donax arundinaceus</name>
    <dbReference type="NCBI Taxonomy" id="35708"/>
    <lineage>
        <taxon>Eukaryota</taxon>
        <taxon>Viridiplantae</taxon>
        <taxon>Streptophyta</taxon>
        <taxon>Embryophyta</taxon>
        <taxon>Tracheophyta</taxon>
        <taxon>Spermatophyta</taxon>
        <taxon>Magnoliopsida</taxon>
        <taxon>Liliopsida</taxon>
        <taxon>Poales</taxon>
        <taxon>Poaceae</taxon>
        <taxon>PACMAD clade</taxon>
        <taxon>Arundinoideae</taxon>
        <taxon>Arundineae</taxon>
        <taxon>Arundo</taxon>
    </lineage>
</organism>
<dbReference type="EMBL" id="GBRH01231599">
    <property type="protein sequence ID" value="JAD66296.1"/>
    <property type="molecule type" value="Transcribed_RNA"/>
</dbReference>
<dbReference type="AlphaFoldDB" id="A0A0A9BSJ5"/>
<proteinExistence type="predicted"/>
<name>A0A0A9BSJ5_ARUDO</name>
<sequence length="32" mass="3632">MSVLLYLSKINSTLQPSDDKLIICFDNYDPNA</sequence>
<reference evidence="1" key="1">
    <citation type="submission" date="2014-09" db="EMBL/GenBank/DDBJ databases">
        <authorList>
            <person name="Magalhaes I.L.F."/>
            <person name="Oliveira U."/>
            <person name="Santos F.R."/>
            <person name="Vidigal T.H.D.A."/>
            <person name="Brescovit A.D."/>
            <person name="Santos A.J."/>
        </authorList>
    </citation>
    <scope>NUCLEOTIDE SEQUENCE</scope>
    <source>
        <tissue evidence="1">Shoot tissue taken approximately 20 cm above the soil surface</tissue>
    </source>
</reference>